<accession>A0A5Q2N956</accession>
<gene>
    <name evidence="1" type="ORF">FTV88_2711</name>
</gene>
<dbReference type="EMBL" id="CP045875">
    <property type="protein sequence ID" value="QGG48800.1"/>
    <property type="molecule type" value="Genomic_DNA"/>
</dbReference>
<reference evidence="2" key="1">
    <citation type="submission" date="2019-11" db="EMBL/GenBank/DDBJ databases">
        <title>Genome sequence of Heliorestis convoluta strain HH, an alkaliphilic and minimalistic phototrophic bacterium from a soda lake in Egypt.</title>
        <authorList>
            <person name="Dewey E.D."/>
            <person name="Stokes L.M."/>
            <person name="Burchell B.M."/>
            <person name="Shaffer K.N."/>
            <person name="Huntington A.M."/>
            <person name="Baker J.M."/>
            <person name="Nadendla S."/>
            <person name="Giglio M.G."/>
            <person name="Touchman J.W."/>
            <person name="Blankenship R.E."/>
            <person name="Madigan M.T."/>
            <person name="Sattley W.M."/>
        </authorList>
    </citation>
    <scope>NUCLEOTIDE SEQUENCE [LARGE SCALE GENOMIC DNA]</scope>
    <source>
        <strain evidence="2">HH</strain>
    </source>
</reference>
<dbReference type="Proteomes" id="UP000366051">
    <property type="component" value="Chromosome"/>
</dbReference>
<name>A0A5Q2N956_9FIRM</name>
<proteinExistence type="predicted"/>
<evidence type="ECO:0000313" key="2">
    <source>
        <dbReference type="Proteomes" id="UP000366051"/>
    </source>
</evidence>
<protein>
    <submittedName>
        <fullName evidence="1">Uncharacterized protein</fullName>
    </submittedName>
</protein>
<dbReference type="AlphaFoldDB" id="A0A5Q2N956"/>
<organism evidence="1 2">
    <name type="scientific">Heliorestis convoluta</name>
    <dbReference type="NCBI Taxonomy" id="356322"/>
    <lineage>
        <taxon>Bacteria</taxon>
        <taxon>Bacillati</taxon>
        <taxon>Bacillota</taxon>
        <taxon>Clostridia</taxon>
        <taxon>Eubacteriales</taxon>
        <taxon>Heliobacteriaceae</taxon>
        <taxon>Heliorestis</taxon>
    </lineage>
</organism>
<dbReference type="KEGG" id="hcv:FTV88_2711"/>
<evidence type="ECO:0000313" key="1">
    <source>
        <dbReference type="EMBL" id="QGG48800.1"/>
    </source>
</evidence>
<sequence>MRKSLLINVHPLIIFQDKTKKRVFTRFIERKKVTEQYVPVLMIAFHV</sequence>
<keyword evidence="2" id="KW-1185">Reference proteome</keyword>